<evidence type="ECO:0000256" key="2">
    <source>
        <dbReference type="SAM" id="MobiDB-lite"/>
    </source>
</evidence>
<dbReference type="GO" id="GO:0000723">
    <property type="term" value="P:telomere maintenance"/>
    <property type="evidence" value="ECO:0007669"/>
    <property type="project" value="InterPro"/>
</dbReference>
<name>A0A0L8HNT5_OCTBM</name>
<comment type="cofactor">
    <cofactor evidence="1">
        <name>Mg(2+)</name>
        <dbReference type="ChEBI" id="CHEBI:18420"/>
    </cofactor>
</comment>
<dbReference type="OrthoDB" id="6132017at2759"/>
<dbReference type="GO" id="GO:0005524">
    <property type="term" value="F:ATP binding"/>
    <property type="evidence" value="ECO:0007669"/>
    <property type="project" value="UniProtKB-KW"/>
</dbReference>
<evidence type="ECO:0000259" key="3">
    <source>
        <dbReference type="Pfam" id="PF05970"/>
    </source>
</evidence>
<protein>
    <recommendedName>
        <fullName evidence="1">ATP-dependent DNA helicase</fullName>
        <ecNumber evidence="1">5.6.2.3</ecNumber>
    </recommendedName>
</protein>
<gene>
    <name evidence="4" type="ORF">OCBIM_22011274mg</name>
</gene>
<dbReference type="PANTHER" id="PTHR10492">
    <property type="match status" value="1"/>
</dbReference>
<accession>A0A0L8HNT5</accession>
<dbReference type="GO" id="GO:0043139">
    <property type="term" value="F:5'-3' DNA helicase activity"/>
    <property type="evidence" value="ECO:0007669"/>
    <property type="project" value="UniProtKB-EC"/>
</dbReference>
<dbReference type="Pfam" id="PF05970">
    <property type="entry name" value="PIF1"/>
    <property type="match status" value="1"/>
</dbReference>
<dbReference type="STRING" id="37653.A0A0L8HNT5"/>
<dbReference type="GO" id="GO:0016887">
    <property type="term" value="F:ATP hydrolysis activity"/>
    <property type="evidence" value="ECO:0007669"/>
    <property type="project" value="RHEA"/>
</dbReference>
<dbReference type="PANTHER" id="PTHR10492:SF94">
    <property type="entry name" value="ATP-DEPENDENT DNA HELICASE"/>
    <property type="match status" value="1"/>
</dbReference>
<sequence>MSQRGAMEVLGKTLQDIRDNNKFTRGVTLVLSGDFRQTLPIILRRTRSDKIKACIKSSHLWNEFSSWLFRLRNGKVSFDENGDISLAHIAIMVNSPAELKNRVLPDLSNNYNSHKWLCERAILTPKNDDTVARINLIQKYKPVDSIVGENQAVRYPTEFINSLEPPGISPPEGRSPNNASKKFRSS</sequence>
<keyword evidence="1" id="KW-0378">Hydrolase</keyword>
<dbReference type="GO" id="GO:0006281">
    <property type="term" value="P:DNA repair"/>
    <property type="evidence" value="ECO:0007669"/>
    <property type="project" value="UniProtKB-KW"/>
</dbReference>
<dbReference type="EC" id="5.6.2.3" evidence="1"/>
<organism evidence="4">
    <name type="scientific">Octopus bimaculoides</name>
    <name type="common">California two-spotted octopus</name>
    <dbReference type="NCBI Taxonomy" id="37653"/>
    <lineage>
        <taxon>Eukaryota</taxon>
        <taxon>Metazoa</taxon>
        <taxon>Spiralia</taxon>
        <taxon>Lophotrochozoa</taxon>
        <taxon>Mollusca</taxon>
        <taxon>Cephalopoda</taxon>
        <taxon>Coleoidea</taxon>
        <taxon>Octopodiformes</taxon>
        <taxon>Octopoda</taxon>
        <taxon>Incirrata</taxon>
        <taxon>Octopodidae</taxon>
        <taxon>Octopus</taxon>
    </lineage>
</organism>
<dbReference type="InterPro" id="IPR010285">
    <property type="entry name" value="DNA_helicase_pif1-like_DEAD"/>
</dbReference>
<keyword evidence="1" id="KW-0547">Nucleotide-binding</keyword>
<proteinExistence type="inferred from homology"/>
<comment type="similarity">
    <text evidence="1">Belongs to the helicase family.</text>
</comment>
<keyword evidence="1" id="KW-0347">Helicase</keyword>
<evidence type="ECO:0000256" key="1">
    <source>
        <dbReference type="RuleBase" id="RU363044"/>
    </source>
</evidence>
<comment type="catalytic activity">
    <reaction evidence="1">
        <text>ATP + H2O = ADP + phosphate + H(+)</text>
        <dbReference type="Rhea" id="RHEA:13065"/>
        <dbReference type="ChEBI" id="CHEBI:15377"/>
        <dbReference type="ChEBI" id="CHEBI:15378"/>
        <dbReference type="ChEBI" id="CHEBI:30616"/>
        <dbReference type="ChEBI" id="CHEBI:43474"/>
        <dbReference type="ChEBI" id="CHEBI:456216"/>
        <dbReference type="EC" id="5.6.2.3"/>
    </reaction>
</comment>
<feature type="domain" description="DNA helicase Pif1-like DEAD-box helicase" evidence="3">
    <location>
        <begin position="1"/>
        <end position="68"/>
    </location>
</feature>
<dbReference type="EMBL" id="KQ417772">
    <property type="protein sequence ID" value="KOF90400.1"/>
    <property type="molecule type" value="Genomic_DNA"/>
</dbReference>
<keyword evidence="1" id="KW-0234">DNA repair</keyword>
<reference evidence="4" key="1">
    <citation type="submission" date="2015-07" db="EMBL/GenBank/DDBJ databases">
        <title>MeaNS - Measles Nucleotide Surveillance Program.</title>
        <authorList>
            <person name="Tran T."/>
            <person name="Druce J."/>
        </authorList>
    </citation>
    <scope>NUCLEOTIDE SEQUENCE</scope>
    <source>
        <strain evidence="4">UCB-OBI-ISO-001</strain>
        <tissue evidence="4">Gonad</tissue>
    </source>
</reference>
<keyword evidence="1" id="KW-0067">ATP-binding</keyword>
<dbReference type="AlphaFoldDB" id="A0A0L8HNT5"/>
<keyword evidence="1" id="KW-0227">DNA damage</keyword>
<dbReference type="GO" id="GO:0006310">
    <property type="term" value="P:DNA recombination"/>
    <property type="evidence" value="ECO:0007669"/>
    <property type="project" value="UniProtKB-KW"/>
</dbReference>
<feature type="region of interest" description="Disordered" evidence="2">
    <location>
        <begin position="163"/>
        <end position="186"/>
    </location>
</feature>
<keyword evidence="1" id="KW-0233">DNA recombination</keyword>
<evidence type="ECO:0000313" key="4">
    <source>
        <dbReference type="EMBL" id="KOF90400.1"/>
    </source>
</evidence>